<protein>
    <recommendedName>
        <fullName evidence="10">Purine nucleoside phosphorylase</fullName>
    </recommendedName>
</protein>
<dbReference type="InterPro" id="IPR038371">
    <property type="entry name" value="Cu_polyphenol_OxRdtase_sf"/>
</dbReference>
<keyword evidence="12" id="KW-1185">Reference proteome</keyword>
<evidence type="ECO:0000256" key="1">
    <source>
        <dbReference type="ARBA" id="ARBA00000553"/>
    </source>
</evidence>
<evidence type="ECO:0000256" key="8">
    <source>
        <dbReference type="ARBA" id="ARBA00048968"/>
    </source>
</evidence>
<evidence type="ECO:0000256" key="3">
    <source>
        <dbReference type="ARBA" id="ARBA00022679"/>
    </source>
</evidence>
<dbReference type="GO" id="GO:0017061">
    <property type="term" value="F:S-methyl-5-thioadenosine phosphorylase activity"/>
    <property type="evidence" value="ECO:0007669"/>
    <property type="project" value="UniProtKB-EC"/>
</dbReference>
<dbReference type="Proteomes" id="UP000076625">
    <property type="component" value="Unassembled WGS sequence"/>
</dbReference>
<keyword evidence="4" id="KW-0479">Metal-binding</keyword>
<evidence type="ECO:0000256" key="5">
    <source>
        <dbReference type="ARBA" id="ARBA00022801"/>
    </source>
</evidence>
<dbReference type="GO" id="GO:0016787">
    <property type="term" value="F:hydrolase activity"/>
    <property type="evidence" value="ECO:0007669"/>
    <property type="project" value="UniProtKB-KW"/>
</dbReference>
<keyword evidence="3" id="KW-0808">Transferase</keyword>
<dbReference type="Gene3D" id="3.60.140.10">
    <property type="entry name" value="CNF1/YfiH-like putative cysteine hydrolases"/>
    <property type="match status" value="1"/>
</dbReference>
<dbReference type="Pfam" id="PF02578">
    <property type="entry name" value="Cu-oxidase_4"/>
    <property type="match status" value="1"/>
</dbReference>
<evidence type="ECO:0000313" key="12">
    <source>
        <dbReference type="Proteomes" id="UP000076625"/>
    </source>
</evidence>
<gene>
    <name evidence="11" type="ORF">AVW16_05080</name>
</gene>
<evidence type="ECO:0000256" key="7">
    <source>
        <dbReference type="ARBA" id="ARBA00047989"/>
    </source>
</evidence>
<dbReference type="AlphaFoldDB" id="A0A161RCX6"/>
<evidence type="ECO:0000256" key="4">
    <source>
        <dbReference type="ARBA" id="ARBA00022723"/>
    </source>
</evidence>
<reference evidence="12" key="1">
    <citation type="submission" date="2016-01" db="EMBL/GenBank/DDBJ databases">
        <title>Draft genome of Chromobacterium sp. F49.</title>
        <authorList>
            <person name="Hong K.W."/>
        </authorList>
    </citation>
    <scope>NUCLEOTIDE SEQUENCE [LARGE SCALE GENOMIC DNA]</scope>
    <source>
        <strain evidence="12">CN10</strain>
    </source>
</reference>
<sequence>MTSADGTPPADDGALGFAPAWDAPAGVGAFVSTRSGGVSAAPYDSLNLGQHVGDEAAAVAENRRRLAALLPSEPAWLNQVHGVTVVAADKVGRAVPDADASVSRTPGVVCAIMTADCLPVLLADVDGTVVGAAHAGWRGLAGGVIEATVAAMGVPGDKLVAYLGPAIGPDAFEVGPEVRDAFVAHDAAADAAFTPIDDGKYLADIYALARLRLAALGVTRIAGGDACTVIERDRFFSYRRDKVTGRMASCVWLKP</sequence>
<dbReference type="NCBIfam" id="TIGR00726">
    <property type="entry name" value="peptidoglycan editing factor PgeF"/>
    <property type="match status" value="1"/>
</dbReference>
<comment type="catalytic activity">
    <reaction evidence="1">
        <text>inosine + phosphate = alpha-D-ribose 1-phosphate + hypoxanthine</text>
        <dbReference type="Rhea" id="RHEA:27646"/>
        <dbReference type="ChEBI" id="CHEBI:17368"/>
        <dbReference type="ChEBI" id="CHEBI:17596"/>
        <dbReference type="ChEBI" id="CHEBI:43474"/>
        <dbReference type="ChEBI" id="CHEBI:57720"/>
        <dbReference type="EC" id="2.4.2.1"/>
    </reaction>
    <physiologicalReaction direction="left-to-right" evidence="1">
        <dbReference type="Rhea" id="RHEA:27647"/>
    </physiologicalReaction>
</comment>
<comment type="catalytic activity">
    <reaction evidence="9">
        <text>S-methyl-5'-thioadenosine + phosphate = 5-(methylsulfanyl)-alpha-D-ribose 1-phosphate + adenine</text>
        <dbReference type="Rhea" id="RHEA:11852"/>
        <dbReference type="ChEBI" id="CHEBI:16708"/>
        <dbReference type="ChEBI" id="CHEBI:17509"/>
        <dbReference type="ChEBI" id="CHEBI:43474"/>
        <dbReference type="ChEBI" id="CHEBI:58533"/>
        <dbReference type="EC" id="2.4.2.28"/>
    </reaction>
    <physiologicalReaction direction="left-to-right" evidence="9">
        <dbReference type="Rhea" id="RHEA:11853"/>
    </physiologicalReaction>
</comment>
<dbReference type="STRING" id="1452487.AVW16_05080"/>
<evidence type="ECO:0000256" key="6">
    <source>
        <dbReference type="ARBA" id="ARBA00022833"/>
    </source>
</evidence>
<dbReference type="InterPro" id="IPR011324">
    <property type="entry name" value="Cytotoxic_necrot_fac-like_cat"/>
</dbReference>
<dbReference type="InterPro" id="IPR003730">
    <property type="entry name" value="Cu_polyphenol_OxRdtase"/>
</dbReference>
<accession>A0A161RCX6</accession>
<evidence type="ECO:0000313" key="11">
    <source>
        <dbReference type="EMBL" id="KZE35188.1"/>
    </source>
</evidence>
<name>A0A161RCX6_9NEIS</name>
<comment type="catalytic activity">
    <reaction evidence="8">
        <text>adenosine + phosphate = alpha-D-ribose 1-phosphate + adenine</text>
        <dbReference type="Rhea" id="RHEA:27642"/>
        <dbReference type="ChEBI" id="CHEBI:16335"/>
        <dbReference type="ChEBI" id="CHEBI:16708"/>
        <dbReference type="ChEBI" id="CHEBI:43474"/>
        <dbReference type="ChEBI" id="CHEBI:57720"/>
        <dbReference type="EC" id="2.4.2.1"/>
    </reaction>
    <physiologicalReaction direction="left-to-right" evidence="8">
        <dbReference type="Rhea" id="RHEA:27643"/>
    </physiologicalReaction>
</comment>
<evidence type="ECO:0000256" key="10">
    <source>
        <dbReference type="RuleBase" id="RU361274"/>
    </source>
</evidence>
<comment type="caution">
    <text evidence="11">The sequence shown here is derived from an EMBL/GenBank/DDBJ whole genome shotgun (WGS) entry which is preliminary data.</text>
</comment>
<dbReference type="GO" id="GO:0005507">
    <property type="term" value="F:copper ion binding"/>
    <property type="evidence" value="ECO:0007669"/>
    <property type="project" value="TreeGrafter"/>
</dbReference>
<evidence type="ECO:0000256" key="2">
    <source>
        <dbReference type="ARBA" id="ARBA00007353"/>
    </source>
</evidence>
<dbReference type="PANTHER" id="PTHR30616:SF2">
    <property type="entry name" value="PURINE NUCLEOSIDE PHOSPHORYLASE LACC1"/>
    <property type="match status" value="1"/>
</dbReference>
<comment type="similarity">
    <text evidence="2 10">Belongs to the purine nucleoside phosphorylase YfiH/LACC1 family.</text>
</comment>
<dbReference type="PANTHER" id="PTHR30616">
    <property type="entry name" value="UNCHARACTERIZED PROTEIN YFIH"/>
    <property type="match status" value="1"/>
</dbReference>
<dbReference type="SUPFAM" id="SSF64438">
    <property type="entry name" value="CNF1/YfiH-like putative cysteine hydrolases"/>
    <property type="match status" value="1"/>
</dbReference>
<dbReference type="EMBL" id="LQQU01000003">
    <property type="protein sequence ID" value="KZE35188.1"/>
    <property type="molecule type" value="Genomic_DNA"/>
</dbReference>
<comment type="catalytic activity">
    <reaction evidence="7">
        <text>adenosine + H2O + H(+) = inosine + NH4(+)</text>
        <dbReference type="Rhea" id="RHEA:24408"/>
        <dbReference type="ChEBI" id="CHEBI:15377"/>
        <dbReference type="ChEBI" id="CHEBI:15378"/>
        <dbReference type="ChEBI" id="CHEBI:16335"/>
        <dbReference type="ChEBI" id="CHEBI:17596"/>
        <dbReference type="ChEBI" id="CHEBI:28938"/>
        <dbReference type="EC" id="3.5.4.4"/>
    </reaction>
    <physiologicalReaction direction="left-to-right" evidence="7">
        <dbReference type="Rhea" id="RHEA:24409"/>
    </physiologicalReaction>
</comment>
<proteinExistence type="inferred from homology"/>
<keyword evidence="5" id="KW-0378">Hydrolase</keyword>
<organism evidence="11 12">
    <name type="scientific">Crenobacter luteus</name>
    <dbReference type="NCBI Taxonomy" id="1452487"/>
    <lineage>
        <taxon>Bacteria</taxon>
        <taxon>Pseudomonadati</taxon>
        <taxon>Pseudomonadota</taxon>
        <taxon>Betaproteobacteria</taxon>
        <taxon>Neisseriales</taxon>
        <taxon>Neisseriaceae</taxon>
        <taxon>Crenobacter</taxon>
    </lineage>
</organism>
<dbReference type="CDD" id="cd16833">
    <property type="entry name" value="YfiH"/>
    <property type="match status" value="1"/>
</dbReference>
<keyword evidence="6" id="KW-0862">Zinc</keyword>
<evidence type="ECO:0000256" key="9">
    <source>
        <dbReference type="ARBA" id="ARBA00049893"/>
    </source>
</evidence>